<dbReference type="AlphaFoldDB" id="A0A0M2UX32"/>
<dbReference type="InterPro" id="IPR010298">
    <property type="entry name" value="YacP-like"/>
</dbReference>
<dbReference type="EMBL" id="LAQJ01000105">
    <property type="protein sequence ID" value="KKO20437.1"/>
    <property type="molecule type" value="Genomic_DNA"/>
</dbReference>
<reference evidence="2 3" key="1">
    <citation type="journal article" date="2013" name="BMC Microbiol.">
        <title>Identification of the type II cytochrome c maturation pathway in anammox bacteria by comparative genomics.</title>
        <authorList>
            <person name="Ferousi C."/>
            <person name="Speth D.R."/>
            <person name="Reimann J."/>
            <person name="Op den Camp H.J."/>
            <person name="Allen J.W."/>
            <person name="Keltjens J.T."/>
            <person name="Jetten M.S."/>
        </authorList>
    </citation>
    <scope>NUCLEOTIDE SEQUENCE [LARGE SCALE GENOMIC DNA]</scope>
    <source>
        <strain evidence="2">RU1</strain>
    </source>
</reference>
<accession>A0A0M2UX32</accession>
<evidence type="ECO:0000256" key="1">
    <source>
        <dbReference type="SAM" id="MobiDB-lite"/>
    </source>
</evidence>
<name>A0A0M2UX32_9BACT</name>
<dbReference type="Pfam" id="PF05991">
    <property type="entry name" value="NYN_YacP"/>
    <property type="match status" value="1"/>
</dbReference>
<organism evidence="2 3">
    <name type="scientific">Candidatus Brocadia fulgida</name>
    <dbReference type="NCBI Taxonomy" id="380242"/>
    <lineage>
        <taxon>Bacteria</taxon>
        <taxon>Pseudomonadati</taxon>
        <taxon>Planctomycetota</taxon>
        <taxon>Candidatus Brocadiia</taxon>
        <taxon>Candidatus Brocadiales</taxon>
        <taxon>Candidatus Brocadiaceae</taxon>
        <taxon>Candidatus Brocadia</taxon>
    </lineage>
</organism>
<dbReference type="PANTHER" id="PTHR34547:SF1">
    <property type="entry name" value="YACP-LIKE NYN DOMAIN PROTEIN"/>
    <property type="match status" value="1"/>
</dbReference>
<keyword evidence="3" id="KW-1185">Reference proteome</keyword>
<dbReference type="Proteomes" id="UP000034954">
    <property type="component" value="Unassembled WGS sequence"/>
</dbReference>
<dbReference type="PANTHER" id="PTHR34547">
    <property type="entry name" value="YACP-LIKE NYN DOMAIN PROTEIN"/>
    <property type="match status" value="1"/>
</dbReference>
<protein>
    <recommendedName>
        <fullName evidence="4">YacP-like NYN domain protein</fullName>
    </recommendedName>
</protein>
<evidence type="ECO:0000313" key="2">
    <source>
        <dbReference type="EMBL" id="KKO20437.1"/>
    </source>
</evidence>
<comment type="caution">
    <text evidence="2">The sequence shown here is derived from an EMBL/GenBank/DDBJ whole genome shotgun (WGS) entry which is preliminary data.</text>
</comment>
<feature type="region of interest" description="Disordered" evidence="1">
    <location>
        <begin position="170"/>
        <end position="204"/>
    </location>
</feature>
<evidence type="ECO:0000313" key="3">
    <source>
        <dbReference type="Proteomes" id="UP000034954"/>
    </source>
</evidence>
<proteinExistence type="predicted"/>
<sequence length="224" mass="25673">MLIIIDGYNFIFTVPALERHVGINRIEPARDHIISLFSRYKEAKRYDVIVVFDGNYTQASLPKKQTYSGVNVIYSRSGISADTEIKNLTSLCQNPGDVHIVTYDNEIKRHVRKCGCHVIEPIAMYREIVEILTNGEKNISDEPEDKQTGPSEDDAKYWKGVFKDLTDDELKSCGRKTGMPKIRRQKAPASDKNEPPYKYQGPSADETQFWARVFKEAEKNEHQD</sequence>
<gene>
    <name evidence="2" type="ORF">BROFUL_00862</name>
</gene>
<feature type="region of interest" description="Disordered" evidence="1">
    <location>
        <begin position="136"/>
        <end position="155"/>
    </location>
</feature>
<evidence type="ECO:0008006" key="4">
    <source>
        <dbReference type="Google" id="ProtNLM"/>
    </source>
</evidence>